<comment type="cofactor">
    <cofactor evidence="1 7">
        <name>heme</name>
        <dbReference type="ChEBI" id="CHEBI:30413"/>
    </cofactor>
</comment>
<dbReference type="PANTHER" id="PTHR24305">
    <property type="entry name" value="CYTOCHROME P450"/>
    <property type="match status" value="1"/>
</dbReference>
<evidence type="ECO:0000256" key="3">
    <source>
        <dbReference type="ARBA" id="ARBA00022723"/>
    </source>
</evidence>
<keyword evidence="5 7" id="KW-0408">Iron</keyword>
<dbReference type="Proteomes" id="UP001280581">
    <property type="component" value="Unassembled WGS sequence"/>
</dbReference>
<dbReference type="InterPro" id="IPR036396">
    <property type="entry name" value="Cyt_P450_sf"/>
</dbReference>
<accession>A0AAN6LXV7</accession>
<dbReference type="InterPro" id="IPR001128">
    <property type="entry name" value="Cyt_P450"/>
</dbReference>
<evidence type="ECO:0000256" key="1">
    <source>
        <dbReference type="ARBA" id="ARBA00001971"/>
    </source>
</evidence>
<evidence type="ECO:0000256" key="9">
    <source>
        <dbReference type="SAM" id="Phobius"/>
    </source>
</evidence>
<evidence type="ECO:0000313" key="11">
    <source>
        <dbReference type="Proteomes" id="UP001280581"/>
    </source>
</evidence>
<dbReference type="Gene3D" id="1.10.630.10">
    <property type="entry name" value="Cytochrome P450"/>
    <property type="match status" value="1"/>
</dbReference>
<dbReference type="CDD" id="cd11062">
    <property type="entry name" value="CYP58-like"/>
    <property type="match status" value="1"/>
</dbReference>
<dbReference type="InterPro" id="IPR017972">
    <property type="entry name" value="Cyt_P450_CS"/>
</dbReference>
<keyword evidence="11" id="KW-1185">Reference proteome</keyword>
<evidence type="ECO:0000256" key="5">
    <source>
        <dbReference type="ARBA" id="ARBA00023004"/>
    </source>
</evidence>
<evidence type="ECO:0000256" key="6">
    <source>
        <dbReference type="ARBA" id="ARBA00023033"/>
    </source>
</evidence>
<proteinExistence type="inferred from homology"/>
<feature type="transmembrane region" description="Helical" evidence="9">
    <location>
        <begin position="15"/>
        <end position="37"/>
    </location>
</feature>
<dbReference type="InterPro" id="IPR050121">
    <property type="entry name" value="Cytochrome_P450_monoxygenase"/>
</dbReference>
<dbReference type="PROSITE" id="PS00086">
    <property type="entry name" value="CYTOCHROME_P450"/>
    <property type="match status" value="1"/>
</dbReference>
<evidence type="ECO:0000256" key="7">
    <source>
        <dbReference type="PIRSR" id="PIRSR602403-1"/>
    </source>
</evidence>
<organism evidence="10 11">
    <name type="scientific">Pseudopithomyces chartarum</name>
    <dbReference type="NCBI Taxonomy" id="1892770"/>
    <lineage>
        <taxon>Eukaryota</taxon>
        <taxon>Fungi</taxon>
        <taxon>Dikarya</taxon>
        <taxon>Ascomycota</taxon>
        <taxon>Pezizomycotina</taxon>
        <taxon>Dothideomycetes</taxon>
        <taxon>Pleosporomycetidae</taxon>
        <taxon>Pleosporales</taxon>
        <taxon>Massarineae</taxon>
        <taxon>Didymosphaeriaceae</taxon>
        <taxon>Pseudopithomyces</taxon>
    </lineage>
</organism>
<dbReference type="SUPFAM" id="SSF48264">
    <property type="entry name" value="Cytochrome P450"/>
    <property type="match status" value="1"/>
</dbReference>
<dbReference type="GO" id="GO:0004497">
    <property type="term" value="F:monooxygenase activity"/>
    <property type="evidence" value="ECO:0007669"/>
    <property type="project" value="UniProtKB-KW"/>
</dbReference>
<dbReference type="EMBL" id="WVTA01000006">
    <property type="protein sequence ID" value="KAK3209171.1"/>
    <property type="molecule type" value="Genomic_DNA"/>
</dbReference>
<comment type="caution">
    <text evidence="10">The sequence shown here is derived from an EMBL/GenBank/DDBJ whole genome shotgun (WGS) entry which is preliminary data.</text>
</comment>
<dbReference type="PANTHER" id="PTHR24305:SF157">
    <property type="entry name" value="N-ACETYLTRYPTOPHAN 6-HYDROXYLASE IVOC-RELATED"/>
    <property type="match status" value="1"/>
</dbReference>
<dbReference type="GO" id="GO:0020037">
    <property type="term" value="F:heme binding"/>
    <property type="evidence" value="ECO:0007669"/>
    <property type="project" value="InterPro"/>
</dbReference>
<evidence type="ECO:0008006" key="12">
    <source>
        <dbReference type="Google" id="ProtNLM"/>
    </source>
</evidence>
<feature type="binding site" description="axial binding residue" evidence="7">
    <location>
        <position position="457"/>
    </location>
    <ligand>
        <name>heme</name>
        <dbReference type="ChEBI" id="CHEBI:30413"/>
    </ligand>
    <ligandPart>
        <name>Fe</name>
        <dbReference type="ChEBI" id="CHEBI:18248"/>
    </ligandPart>
</feature>
<protein>
    <recommendedName>
        <fullName evidence="12">Cytochrome P450</fullName>
    </recommendedName>
</protein>
<keyword evidence="3 7" id="KW-0479">Metal-binding</keyword>
<dbReference type="Pfam" id="PF00067">
    <property type="entry name" value="p450"/>
    <property type="match status" value="1"/>
</dbReference>
<dbReference type="GO" id="GO:0005506">
    <property type="term" value="F:iron ion binding"/>
    <property type="evidence" value="ECO:0007669"/>
    <property type="project" value="InterPro"/>
</dbReference>
<comment type="similarity">
    <text evidence="2 8">Belongs to the cytochrome P450 family.</text>
</comment>
<evidence type="ECO:0000256" key="8">
    <source>
        <dbReference type="RuleBase" id="RU000461"/>
    </source>
</evidence>
<dbReference type="PRINTS" id="PR00465">
    <property type="entry name" value="EP450IV"/>
</dbReference>
<dbReference type="AlphaFoldDB" id="A0AAN6LXV7"/>
<evidence type="ECO:0000256" key="2">
    <source>
        <dbReference type="ARBA" id="ARBA00010617"/>
    </source>
</evidence>
<reference evidence="10 11" key="1">
    <citation type="submission" date="2021-02" db="EMBL/GenBank/DDBJ databases">
        <title>Genome assembly of Pseudopithomyces chartarum.</title>
        <authorList>
            <person name="Jauregui R."/>
            <person name="Singh J."/>
            <person name="Voisey C."/>
        </authorList>
    </citation>
    <scope>NUCLEOTIDE SEQUENCE [LARGE SCALE GENOMIC DNA]</scope>
    <source>
        <strain evidence="10 11">AGR01</strain>
    </source>
</reference>
<evidence type="ECO:0000313" key="10">
    <source>
        <dbReference type="EMBL" id="KAK3209171.1"/>
    </source>
</evidence>
<dbReference type="GO" id="GO:0016705">
    <property type="term" value="F:oxidoreductase activity, acting on paired donors, with incorporation or reduction of molecular oxygen"/>
    <property type="evidence" value="ECO:0007669"/>
    <property type="project" value="InterPro"/>
</dbReference>
<keyword evidence="6 8" id="KW-0503">Monooxygenase</keyword>
<keyword evidence="9" id="KW-1133">Transmembrane helix</keyword>
<keyword evidence="9" id="KW-0812">Transmembrane</keyword>
<evidence type="ECO:0000256" key="4">
    <source>
        <dbReference type="ARBA" id="ARBA00023002"/>
    </source>
</evidence>
<keyword evidence="7 8" id="KW-0349">Heme</keyword>
<keyword evidence="4 8" id="KW-0560">Oxidoreductase</keyword>
<gene>
    <name evidence="10" type="ORF">GRF29_69g999361</name>
</gene>
<dbReference type="InterPro" id="IPR002403">
    <property type="entry name" value="Cyt_P450_E_grp-IV"/>
</dbReference>
<name>A0AAN6LXV7_9PLEO</name>
<dbReference type="PRINTS" id="PR00385">
    <property type="entry name" value="P450"/>
</dbReference>
<keyword evidence="9" id="KW-0472">Membrane</keyword>
<sequence>MQVESGVFSKLLEHYVTVPILSFAVYTVILVGYRLFFSPLAKFPGPRIAAATSWYEFYHDYFRKGKYVFKIKEMHDQYGPIVRITPHELSIHDPEFYNQINVSGSVRKTDNYDGFARGIDFEGTHFLSISHDLHRHRRKPLEPFFSRAGVTRLEPMVADVAKRFVQRLESYQGTNQVIRLDHAYVALAADVVGKICFESNSSMIDEPNFGVEWYDLLHNFIHSLPLVMAFPQLINLINLIPSKMLHWLDSRLVTFERFKNFARQHIIDAKRELEEKPDHIAFETRNSVFRHLLTSGLPESDLSVERLTREAQIFLGAGSISAARTLDFISYYIISRKDYLERLQEELAPLMKGFPETMPSFVELEKLPFLQALIKEGLRLSYGVMHRMPRVSPDTSIRYKDWIIPPGIAIGMSAYMNHTDPNIYPEPFVFNPDRWTNDVTPAMTRCLVPFSKGSRNCLGMNLAYMELYKTLSIVFRPGAPSLELFETDESDIVQAHDYIIPLPRLDSKGLRVKVV</sequence>